<dbReference type="PANTHER" id="PTHR33331:SF13">
    <property type="entry name" value="COILED-COIL DOMAIN CONTAINING 162"/>
    <property type="match status" value="1"/>
</dbReference>
<feature type="compositionally biased region" description="Polar residues" evidence="1">
    <location>
        <begin position="1025"/>
        <end position="1036"/>
    </location>
</feature>
<feature type="region of interest" description="Disordered" evidence="1">
    <location>
        <begin position="232"/>
        <end position="276"/>
    </location>
</feature>
<reference evidence="4" key="1">
    <citation type="submission" date="2025-08" db="UniProtKB">
        <authorList>
            <consortium name="RefSeq"/>
        </authorList>
    </citation>
    <scope>IDENTIFICATION</scope>
    <source>
        <tissue evidence="4">Kidney</tissue>
    </source>
</reference>
<dbReference type="InParanoid" id="A0A1S3FMM6"/>
<evidence type="ECO:0000259" key="2">
    <source>
        <dbReference type="Pfam" id="PF15082"/>
    </source>
</evidence>
<dbReference type="KEGG" id="dord:105990051"/>
<evidence type="ECO:0000313" key="4">
    <source>
        <dbReference type="RefSeq" id="XP_012877821.1"/>
    </source>
</evidence>
<feature type="region of interest" description="Disordered" evidence="1">
    <location>
        <begin position="1021"/>
        <end position="1073"/>
    </location>
</feature>
<dbReference type="InterPro" id="IPR029376">
    <property type="entry name" value="DUF4549"/>
</dbReference>
<dbReference type="CTD" id="75973"/>
<dbReference type="Proteomes" id="UP000081671">
    <property type="component" value="Unplaced"/>
</dbReference>
<dbReference type="InterPro" id="IPR040401">
    <property type="entry name" value="CCDC162"/>
</dbReference>
<dbReference type="PANTHER" id="PTHR33331">
    <property type="entry name" value="COILED-COIL DOMAIN-CONTAINING PROTEIN 162"/>
    <property type="match status" value="1"/>
</dbReference>
<evidence type="ECO:0000256" key="1">
    <source>
        <dbReference type="SAM" id="MobiDB-lite"/>
    </source>
</evidence>
<accession>A0A1S3FMM6</accession>
<dbReference type="GeneID" id="105990051"/>
<sequence length="1195" mass="138906">MDKVYKITSTERTRLLERELAIQLSELRSEIEEQRVLPGMAHQAYSSVPIPKDIPYFRRERELTLRKILQVPESKPFVIQADVMQRELESCLRREYTPENLPLLLLQYYTERSMQLVQSKYLHMLRWRRFCQHSKTMEQLYPLYKKQVSYILQEYNDAVQRAERLSVARENFLMGKNHPPHLVTQEDLTIYTRWLVCHLHSLRAIHQYLQTLQYLPISKVLSLSDNKIPEVEQENEDVCVNDSSSNLQDSAPPDPKDANVSGPKKTHTAFNLPQHTTDTQELKPQLGLLLSHFCIPYDLQELKDSAKEMELFSLVCQKFQSIFVEQQKMQTFPDYDAGIAKAENLGLSRPSMALKKKANWISFIKIKPKCDPWQKKLLTKLKDWRRIDVLMQLQAKFLKISDAKRVMQVLQTHAAKTVTLASQHLSSVPSQGLHQSNYDHIWENIYNNINLYQNENMKDDNLSMEGNENGLAQLSLSQHADGFLKQKKETRYNYAMTLQLLGLDDGNDSSDRNFVLMRGAYLSLLCLRHLRIRKLQAHGVQLMEFLEVESQDDSYSIEAGCVHTQDQRGIYIMYEEALEDLKELEAELLLVASYYIEKEKTHKTSSKTKSSQWEWAHTSVDRFAVLDDMWIWEEALLENKRQLLDSYFEAYQHTLDPEQKLALAQVMTDIMHRRPKFDLGHPYFIKAYQDECACLRLHLQLVRGILSHQIEHQREYVQRLWREEHPDERNKFGLPLNVICKQLISINNSYQALKNIYLLEFHPSLGLAGLLPRALEHLLREARHACRPTSPSGLALLEQHILQLALDLWLHPTKPEAWYSTQLQKDLFSAKVMDDPFLVEELGRLALKSAAEEGHKQGRSCHELLLETLAKLLELLTIRHRLIEMSVESAHLAWIYKELAWEMGFEEFHLYLRPVHFEFASHKDKVDQPPPVFITSVLEDNGRVDRYVPTTLVLAISEVDDTQVGKFSFYTKEAILKLLFHSGVENMQVILACQTAQKNALMVAVQQATFYHTPRMGSSAHIKETNSSLRTHSGISPSRRRNSRILNGMDNLLSSPMPRVPDTHTHSSERFQTTKRAPEAFVSIQLEKVGLRDMMLNAFLLRMQTMADQTKSPDEIGKVKRDVIIEYCQNFNRHMSHYALRSQIIAYCNSLRALLEDFPTIRDTFFMVGQPQEKKGLKDTKEDFKADPRNQDLNT</sequence>
<name>A0A1S3FMM6_DIPOR</name>
<proteinExistence type="predicted"/>
<dbReference type="RefSeq" id="XP_012877821.1">
    <property type="nucleotide sequence ID" value="XM_013022367.1"/>
</dbReference>
<keyword evidence="4" id="KW-0472">Membrane</keyword>
<keyword evidence="3" id="KW-1185">Reference proteome</keyword>
<keyword evidence="4" id="KW-0812">Transmembrane</keyword>
<evidence type="ECO:0000313" key="3">
    <source>
        <dbReference type="Proteomes" id="UP000081671"/>
    </source>
</evidence>
<dbReference type="OrthoDB" id="76966at2759"/>
<protein>
    <submittedName>
        <fullName evidence="4">Transmembrane protein FLJ37396</fullName>
    </submittedName>
</protein>
<organism evidence="3 4">
    <name type="scientific">Dipodomys ordii</name>
    <name type="common">Ord's kangaroo rat</name>
    <dbReference type="NCBI Taxonomy" id="10020"/>
    <lineage>
        <taxon>Eukaryota</taxon>
        <taxon>Metazoa</taxon>
        <taxon>Chordata</taxon>
        <taxon>Craniata</taxon>
        <taxon>Vertebrata</taxon>
        <taxon>Euteleostomi</taxon>
        <taxon>Mammalia</taxon>
        <taxon>Eutheria</taxon>
        <taxon>Euarchontoglires</taxon>
        <taxon>Glires</taxon>
        <taxon>Rodentia</taxon>
        <taxon>Castorimorpha</taxon>
        <taxon>Heteromyidae</taxon>
        <taxon>Dipodomyinae</taxon>
        <taxon>Dipodomys</taxon>
    </lineage>
</organism>
<dbReference type="AlphaFoldDB" id="A0A1S3FMM6"/>
<feature type="region of interest" description="Disordered" evidence="1">
    <location>
        <begin position="1175"/>
        <end position="1195"/>
    </location>
</feature>
<gene>
    <name evidence="4" type="primary">LOC105990051</name>
</gene>
<feature type="domain" description="DUF4549" evidence="2">
    <location>
        <begin position="4"/>
        <end position="145"/>
    </location>
</feature>
<dbReference type="Pfam" id="PF15082">
    <property type="entry name" value="DUF4549"/>
    <property type="match status" value="1"/>
</dbReference>